<feature type="compositionally biased region" description="Polar residues" evidence="1">
    <location>
        <begin position="48"/>
        <end position="58"/>
    </location>
</feature>
<dbReference type="InterPro" id="IPR000156">
    <property type="entry name" value="Ran_bind_dom"/>
</dbReference>
<feature type="domain" description="RanBD1" evidence="2">
    <location>
        <begin position="1016"/>
        <end position="1131"/>
    </location>
</feature>
<name>A0A9W9JVJ7_9EURO</name>
<feature type="region of interest" description="Disordered" evidence="1">
    <location>
        <begin position="789"/>
        <end position="1005"/>
    </location>
</feature>
<dbReference type="Gene3D" id="2.30.29.30">
    <property type="entry name" value="Pleckstrin-homology domain (PH domain)/Phosphotyrosine-binding domain (PTB)"/>
    <property type="match status" value="1"/>
</dbReference>
<feature type="compositionally biased region" description="Polar residues" evidence="1">
    <location>
        <begin position="253"/>
        <end position="268"/>
    </location>
</feature>
<dbReference type="InterPro" id="IPR011993">
    <property type="entry name" value="PH-like_dom_sf"/>
</dbReference>
<sequence length="1131" mass="117073">MSSSSGFYNPAPPSRLPSPAIFKRTRFPASIADNPRIKDIRRRPRGVTPTSGSNTDQPANAFGGLTSASSFSAPTPAFQSTGFNFGQSQSFPGAGAGIGSNQPNQSSSSGSAPFSFGGGAQPSFNFGGSSSFAPVNNPFANTSANPAPAAPASKGTSFTGFGANNQTTSQTASPIFSFGAPQSANASTGSSLFGQSNNTPAVSTAADSMQMSPDTKPKAPSTTPSSSFQSRNLFGDSTPNIFSPKPATPAGNPFSNMKTTSATPQSMGPPQGSATPRQPPPQPAGTPKDQAPTQNLFAPKPATDQANGKPADANPFKNLFGAASATPQPAGTSNDQAPTQNLFAPKPATDQTSDKPATATAVPSKPLFGETSETSATPKAADPSQGSATPAQSIFAAKPAANQADDKPADANPFKNLFGTPSATPKPTETSKEKAPTQNIFAPKPAADQADDKPADANPFKNMFTQKPATDQAPQGSATPIKNPFAPKPATDQASDKSTSATPTKPLFGTTSATPQVTGLSQGSVTPAQSIFAAKPAANQADDKPADANPFKNLFGAPSATSKPSEPSKEQAPTQSLFAPKPASDQALSKTNMFAQKPATEQPSGKPAGLQTPGASFGSSATPNSNLPANVGKTSPAAANKVRALDTIFKQRVAECKPDADGLDKVIIFYIGLRRQMGVPVGTKESWKNVGLAPIENKSVDPEPATANGPNDSATSSVFAKSFSSPANGTPRAGDVSTHAKKDPAPTSAGNMFANPKFTQSQSSTPSLSVPKFGNGSAGVDFMAQFKKKAEETAAKEKAKRKAEEFDSDEDDEAEWERKDAEKQREKREKLESQSKKKAVFIPGKGFQMVDADDESTGAAFSDSAKPALPAPSPAPSSAGTPWDSVFNSPNPITPVPDSQNIFRRSPKRSAPDDDNDDKADSEASGHESKKSKSMDNTETKSSLDTPIPPPTAAAGRSLFDRIQSPASGGTPVSSGTPAFTDTPAPASPASEVTNSNVSNVGCNADDETAPGAVYDLSTANAGEENENVEFECRARAFKLTTGWTSQGMGSMRLLKNPETGRARIVLRADPGGNVIINTLLKKELGWTVTGGSIQFLVPESEAGARPAQWALRVKKDNLDDLVKRIEENKY</sequence>
<feature type="compositionally biased region" description="Polar residues" evidence="1">
    <location>
        <begin position="325"/>
        <end position="342"/>
    </location>
</feature>
<feature type="compositionally biased region" description="Basic and acidic residues" evidence="1">
    <location>
        <begin position="789"/>
        <end position="805"/>
    </location>
</feature>
<feature type="compositionally biased region" description="Polar residues" evidence="1">
    <location>
        <begin position="757"/>
        <end position="768"/>
    </location>
</feature>
<dbReference type="InterPro" id="IPR053074">
    <property type="entry name" value="NPC_Nucleoporin"/>
</dbReference>
<protein>
    <recommendedName>
        <fullName evidence="2">RanBD1 domain-containing protein</fullName>
    </recommendedName>
</protein>
<feature type="compositionally biased region" description="Polar residues" evidence="1">
    <location>
        <begin position="991"/>
        <end position="1002"/>
    </location>
</feature>
<dbReference type="Pfam" id="PF00638">
    <property type="entry name" value="Ran_BP1"/>
    <property type="match status" value="1"/>
</dbReference>
<feature type="compositionally biased region" description="Basic and acidic residues" evidence="1">
    <location>
        <begin position="816"/>
        <end position="835"/>
    </location>
</feature>
<feature type="compositionally biased region" description="Polar residues" evidence="1">
    <location>
        <begin position="586"/>
        <end position="603"/>
    </location>
</feature>
<gene>
    <name evidence="3" type="ORF">N7532_012009</name>
</gene>
<dbReference type="EMBL" id="JAPQKI010000011">
    <property type="protein sequence ID" value="KAJ5082966.1"/>
    <property type="molecule type" value="Genomic_DNA"/>
</dbReference>
<feature type="compositionally biased region" description="Polar residues" evidence="1">
    <location>
        <begin position="79"/>
        <end position="91"/>
    </location>
</feature>
<proteinExistence type="predicted"/>
<feature type="compositionally biased region" description="Basic and acidic residues" evidence="1">
    <location>
        <begin position="919"/>
        <end position="939"/>
    </location>
</feature>
<keyword evidence="4" id="KW-1185">Reference proteome</keyword>
<comment type="caution">
    <text evidence="3">The sequence shown here is derived from an EMBL/GenBank/DDBJ whole genome shotgun (WGS) entry which is preliminary data.</text>
</comment>
<feature type="compositionally biased region" description="Low complexity" evidence="1">
    <location>
        <begin position="136"/>
        <end position="152"/>
    </location>
</feature>
<feature type="region of interest" description="Disordered" evidence="1">
    <location>
        <begin position="696"/>
        <end position="776"/>
    </location>
</feature>
<feature type="compositionally biased region" description="Polar residues" evidence="1">
    <location>
        <begin position="492"/>
        <end position="529"/>
    </location>
</feature>
<feature type="compositionally biased region" description="Polar residues" evidence="1">
    <location>
        <begin position="613"/>
        <end position="628"/>
    </location>
</feature>
<evidence type="ECO:0000313" key="4">
    <source>
        <dbReference type="Proteomes" id="UP001149074"/>
    </source>
</evidence>
<feature type="compositionally biased region" description="Low complexity" evidence="1">
    <location>
        <begin position="99"/>
        <end position="115"/>
    </location>
</feature>
<dbReference type="PANTHER" id="PTHR38697:SF1">
    <property type="entry name" value="NUCLEAR PORE COMPLEX PROTEIN SIMILAR TO S. CEREVISIAE NUP2 (EUROFUNG)"/>
    <property type="match status" value="1"/>
</dbReference>
<feature type="compositionally biased region" description="Polar residues" evidence="1">
    <location>
        <begin position="463"/>
        <end position="480"/>
    </location>
</feature>
<feature type="compositionally biased region" description="Low complexity" evidence="1">
    <location>
        <begin position="66"/>
        <end position="78"/>
    </location>
</feature>
<reference evidence="3" key="2">
    <citation type="journal article" date="2023" name="IMA Fungus">
        <title>Comparative genomic study of the Penicillium genus elucidates a diverse pangenome and 15 lateral gene transfer events.</title>
        <authorList>
            <person name="Petersen C."/>
            <person name="Sorensen T."/>
            <person name="Nielsen M.R."/>
            <person name="Sondergaard T.E."/>
            <person name="Sorensen J.L."/>
            <person name="Fitzpatrick D.A."/>
            <person name="Frisvad J.C."/>
            <person name="Nielsen K.L."/>
        </authorList>
    </citation>
    <scope>NUCLEOTIDE SEQUENCE</scope>
    <source>
        <strain evidence="3">IBT 30761</strain>
    </source>
</reference>
<feature type="compositionally biased region" description="Low complexity" evidence="1">
    <location>
        <begin position="212"/>
        <end position="227"/>
    </location>
</feature>
<feature type="compositionally biased region" description="Polar residues" evidence="1">
    <location>
        <begin position="419"/>
        <end position="428"/>
    </location>
</feature>
<accession>A0A9W9JVJ7</accession>
<feature type="compositionally biased region" description="Polar residues" evidence="1">
    <location>
        <begin position="886"/>
        <end position="903"/>
    </location>
</feature>
<reference evidence="3" key="1">
    <citation type="submission" date="2022-11" db="EMBL/GenBank/DDBJ databases">
        <authorList>
            <person name="Petersen C."/>
        </authorList>
    </citation>
    <scope>NUCLEOTIDE SEQUENCE</scope>
    <source>
        <strain evidence="3">IBT 30761</strain>
    </source>
</reference>
<dbReference type="OrthoDB" id="185618at2759"/>
<dbReference type="AlphaFoldDB" id="A0A9W9JVJ7"/>
<evidence type="ECO:0000259" key="2">
    <source>
        <dbReference type="PROSITE" id="PS50196"/>
    </source>
</evidence>
<feature type="compositionally biased region" description="Polar residues" evidence="1">
    <location>
        <begin position="154"/>
        <end position="211"/>
    </location>
</feature>
<dbReference type="SMART" id="SM00160">
    <property type="entry name" value="RanBD"/>
    <property type="match status" value="1"/>
</dbReference>
<feature type="compositionally biased region" description="Polar residues" evidence="1">
    <location>
        <begin position="708"/>
        <end position="728"/>
    </location>
</feature>
<dbReference type="RefSeq" id="XP_056469488.1">
    <property type="nucleotide sequence ID" value="XM_056624500.1"/>
</dbReference>
<feature type="compositionally biased region" description="Polar residues" evidence="1">
    <location>
        <begin position="228"/>
        <end position="241"/>
    </location>
</feature>
<evidence type="ECO:0000256" key="1">
    <source>
        <dbReference type="SAM" id="MobiDB-lite"/>
    </source>
</evidence>
<dbReference type="Proteomes" id="UP001149074">
    <property type="component" value="Unassembled WGS sequence"/>
</dbReference>
<dbReference type="SUPFAM" id="SSF50729">
    <property type="entry name" value="PH domain-like"/>
    <property type="match status" value="1"/>
</dbReference>
<feature type="region of interest" description="Disordered" evidence="1">
    <location>
        <begin position="1"/>
        <end position="636"/>
    </location>
</feature>
<dbReference type="GeneID" id="81363479"/>
<dbReference type="PANTHER" id="PTHR38697">
    <property type="entry name" value="NUCLEAR PORE COMPLEX PROTEIN SIMILAR TO S. CEREVISIAE NUP2 (EUROFUNG)"/>
    <property type="match status" value="1"/>
</dbReference>
<feature type="compositionally biased region" description="Polar residues" evidence="1">
    <location>
        <begin position="965"/>
        <end position="980"/>
    </location>
</feature>
<feature type="compositionally biased region" description="Polar residues" evidence="1">
    <location>
        <begin position="122"/>
        <end position="134"/>
    </location>
</feature>
<evidence type="ECO:0000313" key="3">
    <source>
        <dbReference type="EMBL" id="KAJ5082966.1"/>
    </source>
</evidence>
<organism evidence="3 4">
    <name type="scientific">Penicillium argentinense</name>
    <dbReference type="NCBI Taxonomy" id="1131581"/>
    <lineage>
        <taxon>Eukaryota</taxon>
        <taxon>Fungi</taxon>
        <taxon>Dikarya</taxon>
        <taxon>Ascomycota</taxon>
        <taxon>Pezizomycotina</taxon>
        <taxon>Eurotiomycetes</taxon>
        <taxon>Eurotiomycetidae</taxon>
        <taxon>Eurotiales</taxon>
        <taxon>Aspergillaceae</taxon>
        <taxon>Penicillium</taxon>
    </lineage>
</organism>
<dbReference type="PROSITE" id="PS50196">
    <property type="entry name" value="RANBD1"/>
    <property type="match status" value="1"/>
</dbReference>
<feature type="compositionally biased region" description="Polar residues" evidence="1">
    <location>
        <begin position="559"/>
        <end position="577"/>
    </location>
</feature>
<feature type="compositionally biased region" description="Acidic residues" evidence="1">
    <location>
        <begin position="806"/>
        <end position="815"/>
    </location>
</feature>
<dbReference type="CDD" id="cd13170">
    <property type="entry name" value="RanBD_NUP50"/>
    <property type="match status" value="1"/>
</dbReference>